<evidence type="ECO:0000313" key="1">
    <source>
        <dbReference type="Proteomes" id="UP000887580"/>
    </source>
</evidence>
<organism evidence="1 2">
    <name type="scientific">Panagrolaimus sp. PS1159</name>
    <dbReference type="NCBI Taxonomy" id="55785"/>
    <lineage>
        <taxon>Eukaryota</taxon>
        <taxon>Metazoa</taxon>
        <taxon>Ecdysozoa</taxon>
        <taxon>Nematoda</taxon>
        <taxon>Chromadorea</taxon>
        <taxon>Rhabditida</taxon>
        <taxon>Tylenchina</taxon>
        <taxon>Panagrolaimomorpha</taxon>
        <taxon>Panagrolaimoidea</taxon>
        <taxon>Panagrolaimidae</taxon>
        <taxon>Panagrolaimus</taxon>
    </lineage>
</organism>
<proteinExistence type="predicted"/>
<reference evidence="2" key="1">
    <citation type="submission" date="2022-11" db="UniProtKB">
        <authorList>
            <consortium name="WormBaseParasite"/>
        </authorList>
    </citation>
    <scope>IDENTIFICATION</scope>
</reference>
<sequence>MKNCQYFIFSSFFYIFQQRAKSILFSPEKNHAKAIWFLFLLQFLNIFLTPKKLTIVYNLFVFFICFIFYVSGISF</sequence>
<dbReference type="WBParaSite" id="PS1159_v2.g14987.t1">
    <property type="protein sequence ID" value="PS1159_v2.g14987.t1"/>
    <property type="gene ID" value="PS1159_v2.g14987"/>
</dbReference>
<dbReference type="Proteomes" id="UP000887580">
    <property type="component" value="Unplaced"/>
</dbReference>
<protein>
    <submittedName>
        <fullName evidence="2">Ovule protein</fullName>
    </submittedName>
</protein>
<name>A0AC35F8U8_9BILA</name>
<evidence type="ECO:0000313" key="2">
    <source>
        <dbReference type="WBParaSite" id="PS1159_v2.g14987.t1"/>
    </source>
</evidence>
<accession>A0AC35F8U8</accession>